<feature type="transmembrane region" description="Helical" evidence="1">
    <location>
        <begin position="135"/>
        <end position="161"/>
    </location>
</feature>
<sequence>MVYSIKNSETGEFEYIYYTDSARVKEPKYDEETGEPVHDQMKVRYRKHGNFHVPRHYLRGTFCDEMDNVLANKYQRDLDITVKHVVEKRNGSSPMATLVANKPKKITPGYEREDYIKMDGVHSNIILGYERQHPYLLFLIPTLFIYNFFIGATLAVLEIALHMMSHHKNTLTMQKDLYFRSPLHVLSSQFCATCRCESDSQHNRTFTILNKQMRKELRSGALKNMAKAMG</sequence>
<organism evidence="2 3">
    <name type="scientific">Drosophila willistoni</name>
    <name type="common">Fruit fly</name>
    <dbReference type="NCBI Taxonomy" id="7260"/>
    <lineage>
        <taxon>Eukaryota</taxon>
        <taxon>Metazoa</taxon>
        <taxon>Ecdysozoa</taxon>
        <taxon>Arthropoda</taxon>
        <taxon>Hexapoda</taxon>
        <taxon>Insecta</taxon>
        <taxon>Pterygota</taxon>
        <taxon>Neoptera</taxon>
        <taxon>Endopterygota</taxon>
        <taxon>Diptera</taxon>
        <taxon>Brachycera</taxon>
        <taxon>Muscomorpha</taxon>
        <taxon>Ephydroidea</taxon>
        <taxon>Drosophilidae</taxon>
        <taxon>Drosophila</taxon>
        <taxon>Sophophora</taxon>
    </lineage>
</organism>
<dbReference type="Proteomes" id="UP000007798">
    <property type="component" value="Unassembled WGS sequence"/>
</dbReference>
<proteinExistence type="predicted"/>
<evidence type="ECO:0000313" key="2">
    <source>
        <dbReference type="EMBL" id="EDW78760.2"/>
    </source>
</evidence>
<accession>B4N321</accession>
<dbReference type="AlphaFoldDB" id="B4N321"/>
<evidence type="ECO:0000313" key="3">
    <source>
        <dbReference type="Proteomes" id="UP000007798"/>
    </source>
</evidence>
<keyword evidence="1" id="KW-0812">Transmembrane</keyword>
<dbReference type="EMBL" id="CH964062">
    <property type="protein sequence ID" value="EDW78760.2"/>
    <property type="molecule type" value="Genomic_DNA"/>
</dbReference>
<evidence type="ECO:0000256" key="1">
    <source>
        <dbReference type="SAM" id="Phobius"/>
    </source>
</evidence>
<reference evidence="2 3" key="1">
    <citation type="journal article" date="2007" name="Nature">
        <title>Evolution of genes and genomes on the Drosophila phylogeny.</title>
        <authorList>
            <consortium name="Drosophila 12 Genomes Consortium"/>
            <person name="Clark A.G."/>
            <person name="Eisen M.B."/>
            <person name="Smith D.R."/>
            <person name="Bergman C.M."/>
            <person name="Oliver B."/>
            <person name="Markow T.A."/>
            <person name="Kaufman T.C."/>
            <person name="Kellis M."/>
            <person name="Gelbart W."/>
            <person name="Iyer V.N."/>
            <person name="Pollard D.A."/>
            <person name="Sackton T.B."/>
            <person name="Larracuente A.M."/>
            <person name="Singh N.D."/>
            <person name="Abad J.P."/>
            <person name="Abt D.N."/>
            <person name="Adryan B."/>
            <person name="Aguade M."/>
            <person name="Akashi H."/>
            <person name="Anderson W.W."/>
            <person name="Aquadro C.F."/>
            <person name="Ardell D.H."/>
            <person name="Arguello R."/>
            <person name="Artieri C.G."/>
            <person name="Barbash D.A."/>
            <person name="Barker D."/>
            <person name="Barsanti P."/>
            <person name="Batterham P."/>
            <person name="Batzoglou S."/>
            <person name="Begun D."/>
            <person name="Bhutkar A."/>
            <person name="Blanco E."/>
            <person name="Bosak S.A."/>
            <person name="Bradley R.K."/>
            <person name="Brand A.D."/>
            <person name="Brent M.R."/>
            <person name="Brooks A.N."/>
            <person name="Brown R.H."/>
            <person name="Butlin R.K."/>
            <person name="Caggese C."/>
            <person name="Calvi B.R."/>
            <person name="Bernardo de Carvalho A."/>
            <person name="Caspi A."/>
            <person name="Castrezana S."/>
            <person name="Celniker S.E."/>
            <person name="Chang J.L."/>
            <person name="Chapple C."/>
            <person name="Chatterji S."/>
            <person name="Chinwalla A."/>
            <person name="Civetta A."/>
            <person name="Clifton S.W."/>
            <person name="Comeron J.M."/>
            <person name="Costello J.C."/>
            <person name="Coyne J.A."/>
            <person name="Daub J."/>
            <person name="David R.G."/>
            <person name="Delcher A.L."/>
            <person name="Delehaunty K."/>
            <person name="Do C.B."/>
            <person name="Ebling H."/>
            <person name="Edwards K."/>
            <person name="Eickbush T."/>
            <person name="Evans J.D."/>
            <person name="Filipski A."/>
            <person name="Findeiss S."/>
            <person name="Freyhult E."/>
            <person name="Fulton L."/>
            <person name="Fulton R."/>
            <person name="Garcia A.C."/>
            <person name="Gardiner A."/>
            <person name="Garfield D.A."/>
            <person name="Garvin B.E."/>
            <person name="Gibson G."/>
            <person name="Gilbert D."/>
            <person name="Gnerre S."/>
            <person name="Godfrey J."/>
            <person name="Good R."/>
            <person name="Gotea V."/>
            <person name="Gravely B."/>
            <person name="Greenberg A.J."/>
            <person name="Griffiths-Jones S."/>
            <person name="Gross S."/>
            <person name="Guigo R."/>
            <person name="Gustafson E.A."/>
            <person name="Haerty W."/>
            <person name="Hahn M.W."/>
            <person name="Halligan D.L."/>
            <person name="Halpern A.L."/>
            <person name="Halter G.M."/>
            <person name="Han M.V."/>
            <person name="Heger A."/>
            <person name="Hillier L."/>
            <person name="Hinrichs A.S."/>
            <person name="Holmes I."/>
            <person name="Hoskins R.A."/>
            <person name="Hubisz M.J."/>
            <person name="Hultmark D."/>
            <person name="Huntley M.A."/>
            <person name="Jaffe D.B."/>
            <person name="Jagadeeshan S."/>
            <person name="Jeck W.R."/>
            <person name="Johnson J."/>
            <person name="Jones C.D."/>
            <person name="Jordan W.C."/>
            <person name="Karpen G.H."/>
            <person name="Kataoka E."/>
            <person name="Keightley P.D."/>
            <person name="Kheradpour P."/>
            <person name="Kirkness E.F."/>
            <person name="Koerich L.B."/>
            <person name="Kristiansen K."/>
            <person name="Kudrna D."/>
            <person name="Kulathinal R.J."/>
            <person name="Kumar S."/>
            <person name="Kwok R."/>
            <person name="Lander E."/>
            <person name="Langley C.H."/>
            <person name="Lapoint R."/>
            <person name="Lazzaro B.P."/>
            <person name="Lee S.J."/>
            <person name="Levesque L."/>
            <person name="Li R."/>
            <person name="Lin C.F."/>
            <person name="Lin M.F."/>
            <person name="Lindblad-Toh K."/>
            <person name="Llopart A."/>
            <person name="Long M."/>
            <person name="Low L."/>
            <person name="Lozovsky E."/>
            <person name="Lu J."/>
            <person name="Luo M."/>
            <person name="Machado C.A."/>
            <person name="Makalowski W."/>
            <person name="Marzo M."/>
            <person name="Matsuda M."/>
            <person name="Matzkin L."/>
            <person name="McAllister B."/>
            <person name="McBride C.S."/>
            <person name="McKernan B."/>
            <person name="McKernan K."/>
            <person name="Mendez-Lago M."/>
            <person name="Minx P."/>
            <person name="Mollenhauer M.U."/>
            <person name="Montooth K."/>
            <person name="Mount S.M."/>
            <person name="Mu X."/>
            <person name="Myers E."/>
            <person name="Negre B."/>
            <person name="Newfeld S."/>
            <person name="Nielsen R."/>
            <person name="Noor M.A."/>
            <person name="O'Grady P."/>
            <person name="Pachter L."/>
            <person name="Papaceit M."/>
            <person name="Parisi M.J."/>
            <person name="Parisi M."/>
            <person name="Parts L."/>
            <person name="Pedersen J.S."/>
            <person name="Pesole G."/>
            <person name="Phillippy A.M."/>
            <person name="Ponting C.P."/>
            <person name="Pop M."/>
            <person name="Porcelli D."/>
            <person name="Powell J.R."/>
            <person name="Prohaska S."/>
            <person name="Pruitt K."/>
            <person name="Puig M."/>
            <person name="Quesneville H."/>
            <person name="Ram K.R."/>
            <person name="Rand D."/>
            <person name="Rasmussen M.D."/>
            <person name="Reed L.K."/>
            <person name="Reenan R."/>
            <person name="Reily A."/>
            <person name="Remington K.A."/>
            <person name="Rieger T.T."/>
            <person name="Ritchie M.G."/>
            <person name="Robin C."/>
            <person name="Rogers Y.H."/>
            <person name="Rohde C."/>
            <person name="Rozas J."/>
            <person name="Rubenfield M.J."/>
            <person name="Ruiz A."/>
            <person name="Russo S."/>
            <person name="Salzberg S.L."/>
            <person name="Sanchez-Gracia A."/>
            <person name="Saranga D.J."/>
            <person name="Sato H."/>
            <person name="Schaeffer S.W."/>
            <person name="Schatz M.C."/>
            <person name="Schlenke T."/>
            <person name="Schwartz R."/>
            <person name="Segarra C."/>
            <person name="Singh R.S."/>
            <person name="Sirot L."/>
            <person name="Sirota M."/>
            <person name="Sisneros N.B."/>
            <person name="Smith C.D."/>
            <person name="Smith T.F."/>
            <person name="Spieth J."/>
            <person name="Stage D.E."/>
            <person name="Stark A."/>
            <person name="Stephan W."/>
            <person name="Strausberg R.L."/>
            <person name="Strempel S."/>
            <person name="Sturgill D."/>
            <person name="Sutton G."/>
            <person name="Sutton G.G."/>
            <person name="Tao W."/>
            <person name="Teichmann S."/>
            <person name="Tobari Y.N."/>
            <person name="Tomimura Y."/>
            <person name="Tsolas J.M."/>
            <person name="Valente V.L."/>
            <person name="Venter E."/>
            <person name="Venter J.C."/>
            <person name="Vicario S."/>
            <person name="Vieira F.G."/>
            <person name="Vilella A.J."/>
            <person name="Villasante A."/>
            <person name="Walenz B."/>
            <person name="Wang J."/>
            <person name="Wasserman M."/>
            <person name="Watts T."/>
            <person name="Wilson D."/>
            <person name="Wilson R.K."/>
            <person name="Wing R.A."/>
            <person name="Wolfner M.F."/>
            <person name="Wong A."/>
            <person name="Wong G.K."/>
            <person name="Wu C.I."/>
            <person name="Wu G."/>
            <person name="Yamamoto D."/>
            <person name="Yang H.P."/>
            <person name="Yang S.P."/>
            <person name="Yorke J.A."/>
            <person name="Yoshida K."/>
            <person name="Zdobnov E."/>
            <person name="Zhang P."/>
            <person name="Zhang Y."/>
            <person name="Zimin A.V."/>
            <person name="Baldwin J."/>
            <person name="Abdouelleil A."/>
            <person name="Abdulkadir J."/>
            <person name="Abebe A."/>
            <person name="Abera B."/>
            <person name="Abreu J."/>
            <person name="Acer S.C."/>
            <person name="Aftuck L."/>
            <person name="Alexander A."/>
            <person name="An P."/>
            <person name="Anderson E."/>
            <person name="Anderson S."/>
            <person name="Arachi H."/>
            <person name="Azer M."/>
            <person name="Bachantsang P."/>
            <person name="Barry A."/>
            <person name="Bayul T."/>
            <person name="Berlin A."/>
            <person name="Bessette D."/>
            <person name="Bloom T."/>
            <person name="Blye J."/>
            <person name="Boguslavskiy L."/>
            <person name="Bonnet C."/>
            <person name="Boukhgalter B."/>
            <person name="Bourzgui I."/>
            <person name="Brown A."/>
            <person name="Cahill P."/>
            <person name="Channer S."/>
            <person name="Cheshatsang Y."/>
            <person name="Chuda L."/>
            <person name="Citroen M."/>
            <person name="Collymore A."/>
            <person name="Cooke P."/>
            <person name="Costello M."/>
            <person name="D'Aco K."/>
            <person name="Daza R."/>
            <person name="De Haan G."/>
            <person name="DeGray S."/>
            <person name="DeMaso C."/>
            <person name="Dhargay N."/>
            <person name="Dooley K."/>
            <person name="Dooley E."/>
            <person name="Doricent M."/>
            <person name="Dorje P."/>
            <person name="Dorjee K."/>
            <person name="Dupes A."/>
            <person name="Elong R."/>
            <person name="Falk J."/>
            <person name="Farina A."/>
            <person name="Faro S."/>
            <person name="Ferguson D."/>
            <person name="Fisher S."/>
            <person name="Foley C.D."/>
            <person name="Franke A."/>
            <person name="Friedrich D."/>
            <person name="Gadbois L."/>
            <person name="Gearin G."/>
            <person name="Gearin C.R."/>
            <person name="Giannoukos G."/>
            <person name="Goode T."/>
            <person name="Graham J."/>
            <person name="Grandbois E."/>
            <person name="Grewal S."/>
            <person name="Gyaltsen K."/>
            <person name="Hafez N."/>
            <person name="Hagos B."/>
            <person name="Hall J."/>
            <person name="Henson C."/>
            <person name="Hollinger A."/>
            <person name="Honan T."/>
            <person name="Huard M.D."/>
            <person name="Hughes L."/>
            <person name="Hurhula B."/>
            <person name="Husby M.E."/>
            <person name="Kamat A."/>
            <person name="Kanga B."/>
            <person name="Kashin S."/>
            <person name="Khazanovich D."/>
            <person name="Kisner P."/>
            <person name="Lance K."/>
            <person name="Lara M."/>
            <person name="Lee W."/>
            <person name="Lennon N."/>
            <person name="Letendre F."/>
            <person name="LeVine R."/>
            <person name="Lipovsky A."/>
            <person name="Liu X."/>
            <person name="Liu J."/>
            <person name="Liu S."/>
            <person name="Lokyitsang T."/>
            <person name="Lokyitsang Y."/>
            <person name="Lubonja R."/>
            <person name="Lui A."/>
            <person name="MacDonald P."/>
            <person name="Magnisalis V."/>
            <person name="Maru K."/>
            <person name="Matthews C."/>
            <person name="McCusker W."/>
            <person name="McDonough S."/>
            <person name="Mehta T."/>
            <person name="Meldrim J."/>
            <person name="Meneus L."/>
            <person name="Mihai O."/>
            <person name="Mihalev A."/>
            <person name="Mihova T."/>
            <person name="Mittelman R."/>
            <person name="Mlenga V."/>
            <person name="Montmayeur A."/>
            <person name="Mulrain L."/>
            <person name="Navidi A."/>
            <person name="Naylor J."/>
            <person name="Negash T."/>
            <person name="Nguyen T."/>
            <person name="Nguyen N."/>
            <person name="Nicol R."/>
            <person name="Norbu C."/>
            <person name="Norbu N."/>
            <person name="Novod N."/>
            <person name="O'Neill B."/>
            <person name="Osman S."/>
            <person name="Markiewicz E."/>
            <person name="Oyono O.L."/>
            <person name="Patti C."/>
            <person name="Phunkhang P."/>
            <person name="Pierre F."/>
            <person name="Priest M."/>
            <person name="Raghuraman S."/>
            <person name="Rege F."/>
            <person name="Reyes R."/>
            <person name="Rise C."/>
            <person name="Rogov P."/>
            <person name="Ross K."/>
            <person name="Ryan E."/>
            <person name="Settipalli S."/>
            <person name="Shea T."/>
            <person name="Sherpa N."/>
            <person name="Shi L."/>
            <person name="Shih D."/>
            <person name="Sparrow T."/>
            <person name="Spaulding J."/>
            <person name="Stalker J."/>
            <person name="Stange-Thomann N."/>
            <person name="Stavropoulos S."/>
            <person name="Stone C."/>
            <person name="Strader C."/>
            <person name="Tesfaye S."/>
            <person name="Thomson T."/>
            <person name="Thoulutsang Y."/>
            <person name="Thoulutsang D."/>
            <person name="Topham K."/>
            <person name="Topping I."/>
            <person name="Tsamla T."/>
            <person name="Vassiliev H."/>
            <person name="Vo A."/>
            <person name="Wangchuk T."/>
            <person name="Wangdi T."/>
            <person name="Weiand M."/>
            <person name="Wilkinson J."/>
            <person name="Wilson A."/>
            <person name="Yadav S."/>
            <person name="Young G."/>
            <person name="Yu Q."/>
            <person name="Zembek L."/>
            <person name="Zhong D."/>
            <person name="Zimmer A."/>
            <person name="Zwirko Z."/>
            <person name="Jaffe D.B."/>
            <person name="Alvarez P."/>
            <person name="Brockman W."/>
            <person name="Butler J."/>
            <person name="Chin C."/>
            <person name="Gnerre S."/>
            <person name="Grabherr M."/>
            <person name="Kleber M."/>
            <person name="Mauceli E."/>
            <person name="MacCallum I."/>
        </authorList>
    </citation>
    <scope>NUCLEOTIDE SEQUENCE [LARGE SCALE GENOMIC DNA]</scope>
    <source>
        <strain evidence="3">Tucson 14030-0811.24</strain>
    </source>
</reference>
<keyword evidence="1" id="KW-0472">Membrane</keyword>
<keyword evidence="1" id="KW-1133">Transmembrane helix</keyword>
<protein>
    <submittedName>
        <fullName evidence="2">Uncharacterized protein</fullName>
    </submittedName>
</protein>
<dbReference type="InParanoid" id="B4N321"/>
<gene>
    <name evidence="2" type="primary">Dwil\GK12609</name>
    <name evidence="2" type="ORF">Dwil_GK12609</name>
</gene>
<dbReference type="OrthoDB" id="7042322at2759"/>
<dbReference type="KEGG" id="dwi:6645022"/>
<name>B4N321_DROWI</name>
<keyword evidence="3" id="KW-1185">Reference proteome</keyword>
<dbReference type="FunCoup" id="B4N321">
    <property type="interactions" value="9"/>
</dbReference>
<dbReference type="HOGENOM" id="CLU_1448848_0_0_1"/>
<dbReference type="eggNOG" id="ENOG502SD0P">
    <property type="taxonomic scope" value="Eukaryota"/>
</dbReference>